<comment type="caution">
    <text evidence="2">The sequence shown here is derived from an EMBL/GenBank/DDBJ whole genome shotgun (WGS) entry which is preliminary data.</text>
</comment>
<protein>
    <submittedName>
        <fullName evidence="2">Uncharacterized protein</fullName>
    </submittedName>
</protein>
<gene>
    <name evidence="2" type="ORF">A3D67_01515</name>
</gene>
<feature type="region of interest" description="Disordered" evidence="1">
    <location>
        <begin position="224"/>
        <end position="247"/>
    </location>
</feature>
<evidence type="ECO:0000313" key="2">
    <source>
        <dbReference type="EMBL" id="OGZ08923.1"/>
    </source>
</evidence>
<reference evidence="2 3" key="1">
    <citation type="journal article" date="2016" name="Nat. Commun.">
        <title>Thousands of microbial genomes shed light on interconnected biogeochemical processes in an aquifer system.</title>
        <authorList>
            <person name="Anantharaman K."/>
            <person name="Brown C.T."/>
            <person name="Hug L.A."/>
            <person name="Sharon I."/>
            <person name="Castelle C.J."/>
            <person name="Probst A.J."/>
            <person name="Thomas B.C."/>
            <person name="Singh A."/>
            <person name="Wilkins M.J."/>
            <person name="Karaoz U."/>
            <person name="Brodie E.L."/>
            <person name="Williams K.H."/>
            <person name="Hubbard S.S."/>
            <person name="Banfield J.F."/>
        </authorList>
    </citation>
    <scope>NUCLEOTIDE SEQUENCE [LARGE SCALE GENOMIC DNA]</scope>
</reference>
<proteinExistence type="predicted"/>
<evidence type="ECO:0000313" key="3">
    <source>
        <dbReference type="Proteomes" id="UP000178099"/>
    </source>
</evidence>
<organism evidence="2 3">
    <name type="scientific">Candidatus Lloydbacteria bacterium RIFCSPHIGHO2_02_FULL_51_22</name>
    <dbReference type="NCBI Taxonomy" id="1798663"/>
    <lineage>
        <taxon>Bacteria</taxon>
        <taxon>Candidatus Lloydiibacteriota</taxon>
    </lineage>
</organism>
<dbReference type="Proteomes" id="UP000178099">
    <property type="component" value="Unassembled WGS sequence"/>
</dbReference>
<feature type="compositionally biased region" description="Basic and acidic residues" evidence="1">
    <location>
        <begin position="235"/>
        <end position="245"/>
    </location>
</feature>
<accession>A0A1G2D5Q2</accession>
<name>A0A1G2D5Q2_9BACT</name>
<sequence length="359" mass="41440">MSNKLFRIEINEEKFDDVCALIEESIKNGAEKSALALLSVFYHNRTNKDDENKKIFIWKNLSRENLQVAQKVIGVTFNYLQFNPPLDTMSLITRIPLQKYESEQICFDDVRAVLKNVEGIRVKNNSYSQDIDKQLNRYQEIEAAGSTQFIAMDKAELDALTAHLPSKEELKQYIFLEINPENDLSRVKKFIDARLQVGPTINSAEDLRAAVEIEQFSKKLDEMRGDITESEEETETARKEEEGTKGKPQTLVKDGIGYFKFYKEGELIRIGKQGTRHYRLLDVLCNPHFGVQKTIEGVFEAIRKPKDKNDAILNDYGTKKQRMLELIGFAIKELQKNKKLQGKLKYKSSEQSIWVEREG</sequence>
<dbReference type="EMBL" id="MHLN01000055">
    <property type="protein sequence ID" value="OGZ08923.1"/>
    <property type="molecule type" value="Genomic_DNA"/>
</dbReference>
<dbReference type="AlphaFoldDB" id="A0A1G2D5Q2"/>
<evidence type="ECO:0000256" key="1">
    <source>
        <dbReference type="SAM" id="MobiDB-lite"/>
    </source>
</evidence>